<dbReference type="RefSeq" id="WP_057895536.1">
    <property type="nucleotide sequence ID" value="NZ_AZEH01000020.1"/>
</dbReference>
<proteinExistence type="predicted"/>
<keyword evidence="3" id="KW-1185">Reference proteome</keyword>
<dbReference type="InterPro" id="IPR000361">
    <property type="entry name" value="ATAP_core_dom"/>
</dbReference>
<protein>
    <recommendedName>
        <fullName evidence="1">Core domain-containing protein</fullName>
    </recommendedName>
</protein>
<gene>
    <name evidence="2" type="ORF">FD46_GL000562</name>
</gene>
<dbReference type="OrthoDB" id="2187371at2"/>
<organism evidence="2 3">
    <name type="scientific">Liquorilactobacillus oeni DSM 19972</name>
    <dbReference type="NCBI Taxonomy" id="1423777"/>
    <lineage>
        <taxon>Bacteria</taxon>
        <taxon>Bacillati</taxon>
        <taxon>Bacillota</taxon>
        <taxon>Bacilli</taxon>
        <taxon>Lactobacillales</taxon>
        <taxon>Lactobacillaceae</taxon>
        <taxon>Liquorilactobacillus</taxon>
    </lineage>
</organism>
<feature type="domain" description="Core" evidence="1">
    <location>
        <begin position="1"/>
        <end position="109"/>
    </location>
</feature>
<evidence type="ECO:0000259" key="1">
    <source>
        <dbReference type="Pfam" id="PF01521"/>
    </source>
</evidence>
<dbReference type="Gene3D" id="2.60.300.12">
    <property type="entry name" value="HesB-like domain"/>
    <property type="match status" value="1"/>
</dbReference>
<dbReference type="InterPro" id="IPR035903">
    <property type="entry name" value="HesB-like_dom_sf"/>
</dbReference>
<evidence type="ECO:0000313" key="2">
    <source>
        <dbReference type="EMBL" id="KRL05806.1"/>
    </source>
</evidence>
<name>A0A0R1MCH6_9LACO</name>
<reference evidence="2 3" key="1">
    <citation type="journal article" date="2015" name="Genome Announc.">
        <title>Expanding the biotechnology potential of lactobacilli through comparative genomics of 213 strains and associated genera.</title>
        <authorList>
            <person name="Sun Z."/>
            <person name="Harris H.M."/>
            <person name="McCann A."/>
            <person name="Guo C."/>
            <person name="Argimon S."/>
            <person name="Zhang W."/>
            <person name="Yang X."/>
            <person name="Jeffery I.B."/>
            <person name="Cooney J.C."/>
            <person name="Kagawa T.F."/>
            <person name="Liu W."/>
            <person name="Song Y."/>
            <person name="Salvetti E."/>
            <person name="Wrobel A."/>
            <person name="Rasinkangas P."/>
            <person name="Parkhill J."/>
            <person name="Rea M.C."/>
            <person name="O'Sullivan O."/>
            <person name="Ritari J."/>
            <person name="Douillard F.P."/>
            <person name="Paul Ross R."/>
            <person name="Yang R."/>
            <person name="Briner A.E."/>
            <person name="Felis G.E."/>
            <person name="de Vos W.M."/>
            <person name="Barrangou R."/>
            <person name="Klaenhammer T.R."/>
            <person name="Caufield P.W."/>
            <person name="Cui Y."/>
            <person name="Zhang H."/>
            <person name="O'Toole P.W."/>
        </authorList>
    </citation>
    <scope>NUCLEOTIDE SEQUENCE [LARGE SCALE GENOMIC DNA]</scope>
    <source>
        <strain evidence="2 3">DSM 19972</strain>
    </source>
</reference>
<dbReference type="AlphaFoldDB" id="A0A0R1MCH6"/>
<dbReference type="Pfam" id="PF01521">
    <property type="entry name" value="Fe-S_biosyn"/>
    <property type="match status" value="1"/>
</dbReference>
<dbReference type="PATRIC" id="fig|1423777.3.peg.581"/>
<dbReference type="EMBL" id="AZEH01000020">
    <property type="protein sequence ID" value="KRL05806.1"/>
    <property type="molecule type" value="Genomic_DNA"/>
</dbReference>
<dbReference type="Proteomes" id="UP000051686">
    <property type="component" value="Unassembled WGS sequence"/>
</dbReference>
<comment type="caution">
    <text evidence="2">The sequence shown here is derived from an EMBL/GenBank/DDBJ whole genome shotgun (WGS) entry which is preliminary data.</text>
</comment>
<dbReference type="SUPFAM" id="SSF89360">
    <property type="entry name" value="HesB-like domain"/>
    <property type="match status" value="1"/>
</dbReference>
<dbReference type="STRING" id="1423777.FD46_GL000562"/>
<accession>A0A0R1MCH6</accession>
<sequence>MKIVIKDAAKEKLAESVKNNNILLINADDGSNKYSHVGGSCSIGDKFQIIALKQKDADYQIPLESDTDYSFFISKIEEPFLGDGLTLDFDHNNFVLKDNGGVIDGVVSVYAGTDEENQADKKERQTQGSHDC</sequence>
<evidence type="ECO:0000313" key="3">
    <source>
        <dbReference type="Proteomes" id="UP000051686"/>
    </source>
</evidence>